<protein>
    <submittedName>
        <fullName evidence="2">Uncharacterized protein</fullName>
    </submittedName>
</protein>
<sequence>MGRFAPQPPNLLATSCSKGLCYRNTQRNLPAFFRSFPRLSFSLILCKVAIASGDSRRSEPGGDTFLARFVLLRCSSKPGGGDRLLPLKLTRWSLKSGGEILLPLIAVARLAPETKRRRIDSPPLSRGSSLAPETRRRRVRDFPPLSRGNPVGLQNQVEEINSSP</sequence>
<reference evidence="2 3" key="1">
    <citation type="journal article" date="2024" name="G3 (Bethesda)">
        <title>Genome assembly of Hibiscus sabdariffa L. provides insights into metabolisms of medicinal natural products.</title>
        <authorList>
            <person name="Kim T."/>
        </authorList>
    </citation>
    <scope>NUCLEOTIDE SEQUENCE [LARGE SCALE GENOMIC DNA]</scope>
    <source>
        <strain evidence="2">TK-2024</strain>
        <tissue evidence="2">Old leaves</tissue>
    </source>
</reference>
<feature type="compositionally biased region" description="Polar residues" evidence="1">
    <location>
        <begin position="152"/>
        <end position="164"/>
    </location>
</feature>
<evidence type="ECO:0000313" key="3">
    <source>
        <dbReference type="Proteomes" id="UP001472677"/>
    </source>
</evidence>
<accession>A0ABR2AFI1</accession>
<organism evidence="2 3">
    <name type="scientific">Hibiscus sabdariffa</name>
    <name type="common">roselle</name>
    <dbReference type="NCBI Taxonomy" id="183260"/>
    <lineage>
        <taxon>Eukaryota</taxon>
        <taxon>Viridiplantae</taxon>
        <taxon>Streptophyta</taxon>
        <taxon>Embryophyta</taxon>
        <taxon>Tracheophyta</taxon>
        <taxon>Spermatophyta</taxon>
        <taxon>Magnoliopsida</taxon>
        <taxon>eudicotyledons</taxon>
        <taxon>Gunneridae</taxon>
        <taxon>Pentapetalae</taxon>
        <taxon>rosids</taxon>
        <taxon>malvids</taxon>
        <taxon>Malvales</taxon>
        <taxon>Malvaceae</taxon>
        <taxon>Malvoideae</taxon>
        <taxon>Hibiscus</taxon>
    </lineage>
</organism>
<dbReference type="EMBL" id="JBBPBM010000753">
    <property type="protein sequence ID" value="KAK8491779.1"/>
    <property type="molecule type" value="Genomic_DNA"/>
</dbReference>
<comment type="caution">
    <text evidence="2">The sequence shown here is derived from an EMBL/GenBank/DDBJ whole genome shotgun (WGS) entry which is preliminary data.</text>
</comment>
<proteinExistence type="predicted"/>
<feature type="region of interest" description="Disordered" evidence="1">
    <location>
        <begin position="116"/>
        <end position="164"/>
    </location>
</feature>
<keyword evidence="3" id="KW-1185">Reference proteome</keyword>
<name>A0ABR2AFI1_9ROSI</name>
<dbReference type="Proteomes" id="UP001472677">
    <property type="component" value="Unassembled WGS sequence"/>
</dbReference>
<evidence type="ECO:0000256" key="1">
    <source>
        <dbReference type="SAM" id="MobiDB-lite"/>
    </source>
</evidence>
<gene>
    <name evidence="2" type="ORF">V6N12_073101</name>
</gene>
<dbReference type="PROSITE" id="PS51257">
    <property type="entry name" value="PROKAR_LIPOPROTEIN"/>
    <property type="match status" value="1"/>
</dbReference>
<evidence type="ECO:0000313" key="2">
    <source>
        <dbReference type="EMBL" id="KAK8491779.1"/>
    </source>
</evidence>